<keyword evidence="6" id="KW-0175">Coiled coil</keyword>
<dbReference type="Gene3D" id="3.40.50.2300">
    <property type="match status" value="1"/>
</dbReference>
<feature type="coiled-coil region" evidence="6">
    <location>
        <begin position="247"/>
        <end position="278"/>
    </location>
</feature>
<dbReference type="SUPFAM" id="SSF55781">
    <property type="entry name" value="GAF domain-like"/>
    <property type="match status" value="1"/>
</dbReference>
<reference evidence="10" key="2">
    <citation type="submission" date="2020-05" db="EMBL/GenBank/DDBJ databases">
        <authorList>
            <person name="Kim H.-S."/>
            <person name="Proctor R.H."/>
            <person name="Brown D.W."/>
        </authorList>
    </citation>
    <scope>NUCLEOTIDE SEQUENCE</scope>
    <source>
        <strain evidence="10">NRRL 22465</strain>
    </source>
</reference>
<keyword evidence="11" id="KW-1185">Reference proteome</keyword>
<dbReference type="GO" id="GO:0000155">
    <property type="term" value="F:phosphorelay sensor kinase activity"/>
    <property type="evidence" value="ECO:0007669"/>
    <property type="project" value="InterPro"/>
</dbReference>
<accession>A0A8H4ULF7</accession>
<dbReference type="CDD" id="cd17546">
    <property type="entry name" value="REC_hyHK_CKI1_RcsC-like"/>
    <property type="match status" value="1"/>
</dbReference>
<dbReference type="CDD" id="cd00082">
    <property type="entry name" value="HisKA"/>
    <property type="match status" value="1"/>
</dbReference>
<dbReference type="PANTHER" id="PTHR43047:SF72">
    <property type="entry name" value="OSMOSENSING HISTIDINE PROTEIN KINASE SLN1"/>
    <property type="match status" value="1"/>
</dbReference>
<dbReference type="SUPFAM" id="SSF47384">
    <property type="entry name" value="Homodimeric domain of signal transducing histidine kinase"/>
    <property type="match status" value="1"/>
</dbReference>
<evidence type="ECO:0000256" key="4">
    <source>
        <dbReference type="ARBA" id="ARBA00022777"/>
    </source>
</evidence>
<dbReference type="SUPFAM" id="SSF55874">
    <property type="entry name" value="ATPase domain of HSP90 chaperone/DNA topoisomerase II/histidine kinase"/>
    <property type="match status" value="1"/>
</dbReference>
<dbReference type="Pfam" id="PF00072">
    <property type="entry name" value="Response_reg"/>
    <property type="match status" value="1"/>
</dbReference>
<keyword evidence="3" id="KW-0808">Transferase</keyword>
<dbReference type="Gene3D" id="3.30.450.40">
    <property type="match status" value="1"/>
</dbReference>
<reference evidence="10" key="1">
    <citation type="journal article" date="2020" name="BMC Genomics">
        <title>Correction to: Identification and distribution of gene clusters required for synthesis of sphingolipid metabolism inhibitors in diverse species of the filamentous fungus Fusarium.</title>
        <authorList>
            <person name="Kim H.S."/>
            <person name="Lohmar J.M."/>
            <person name="Busman M."/>
            <person name="Brown D.W."/>
            <person name="Naumann T.A."/>
            <person name="Divon H.H."/>
            <person name="Lysoe E."/>
            <person name="Uhlig S."/>
            <person name="Proctor R.H."/>
        </authorList>
    </citation>
    <scope>NUCLEOTIDE SEQUENCE</scope>
    <source>
        <strain evidence="10">NRRL 22465</strain>
    </source>
</reference>
<dbReference type="SUPFAM" id="SSF52172">
    <property type="entry name" value="CheY-like"/>
    <property type="match status" value="1"/>
</dbReference>
<dbReference type="InterPro" id="IPR036097">
    <property type="entry name" value="HisK_dim/P_sf"/>
</dbReference>
<organism evidence="10 11">
    <name type="scientific">Fusarium zealandicum</name>
    <dbReference type="NCBI Taxonomy" id="1053134"/>
    <lineage>
        <taxon>Eukaryota</taxon>
        <taxon>Fungi</taxon>
        <taxon>Dikarya</taxon>
        <taxon>Ascomycota</taxon>
        <taxon>Pezizomycotina</taxon>
        <taxon>Sordariomycetes</taxon>
        <taxon>Hypocreomycetidae</taxon>
        <taxon>Hypocreales</taxon>
        <taxon>Nectriaceae</taxon>
        <taxon>Fusarium</taxon>
        <taxon>Fusarium staphyleae species complex</taxon>
    </lineage>
</organism>
<sequence>MASTSGRTFFPRADAAVLSAERQPSQTRTDVVAPIYDPDNLDKPLGPWIPQEEACYYPEKKEPYAPSAIPEQPTCPSSRYLRAHLAKNERLRLSMLWYYTRDILTEPEFLSGLREKAFLAQESTGWEFVVIGILDVNVYIRLATVGLELTIMPRGETLCAHTVTQPPGSVFLLPNMMEDWRFQKSPYVEQGGLTAYAGVPLRVQNETGECVGLGSLCVASRTSQPPLAKPQQQTLARLADWVVADIIQCARARRQRERHRMSELIAEAQRDTKDAESEEPVLRIMRIAYPEAVINLQSSKADRIETEGRRPIPSSDIDNGLWEDTAYIDDFITNSNQRDPPSDRVVRFISAQCESMLGPSLLVVATKDFRLIFDDVDAWFVQTCAGMLSQRWQKRLLSEVMSTKEKFLRGVSHQLRTPIHGILGAAELLAEDMKNCDLRDSDPVELAKKVDRLVKSSVYLDTISTAGRDLMSTVNGMITLNRWADIAMADRQYAVHSIGDLEMELAKGISQAAPGDSRHSPSIFFNYDLPPGCDSFRIDLNLLRDSLLPLVVNAVQNTAEGIVVVTVSIGQDGKALVVDIEDTGCGIHPDDQKRVFQLYEKVGEHSTGAGLGLTLATKFATLLHGSVELVSSDIDRGSHFRATFRDVDYTHSPLELQPMASKLENLPSRFHNMLPSSAGGSLCVHLTKSLTRNGFTPSQTPEDCIVVLDLAPDLEQHRKHLSLIPPEQVAICLVPALQERWCFEPTHGNIVYVSGPFLTSTISTALEEADRLVAKMNVSRGSLDQPKKSICTPGNDACSSSDEGYGSMDASPSPNEQLGQTAGAIGPYENINSTSIHQPIAEPLRESSTPIPILASLAKPRALLVDDNIVNLRIMQMYCKKRGLPYSCATDGQQAVDIFTEHQSLSASGKETAIQLILMDLQMPVCDGIEATRQIRLLEQRHGWNTSVLFVVTGQDSPLDRAAADGAGADEYLVKPVGMKLLDYGLKRHFPAFEVG</sequence>
<feature type="domain" description="Response regulatory" evidence="9">
    <location>
        <begin position="861"/>
        <end position="990"/>
    </location>
</feature>
<dbReference type="OrthoDB" id="21225at2759"/>
<proteinExistence type="predicted"/>
<evidence type="ECO:0000256" key="2">
    <source>
        <dbReference type="ARBA" id="ARBA00012438"/>
    </source>
</evidence>
<dbReference type="InterPro" id="IPR003661">
    <property type="entry name" value="HisK_dim/P_dom"/>
</dbReference>
<evidence type="ECO:0000313" key="11">
    <source>
        <dbReference type="Proteomes" id="UP000635477"/>
    </source>
</evidence>
<dbReference type="PROSITE" id="PS50110">
    <property type="entry name" value="RESPONSE_REGULATORY"/>
    <property type="match status" value="1"/>
</dbReference>
<evidence type="ECO:0000256" key="1">
    <source>
        <dbReference type="ARBA" id="ARBA00000085"/>
    </source>
</evidence>
<dbReference type="EMBL" id="JABEYC010000334">
    <property type="protein sequence ID" value="KAF4978850.1"/>
    <property type="molecule type" value="Genomic_DNA"/>
</dbReference>
<evidence type="ECO:0000256" key="5">
    <source>
        <dbReference type="PROSITE-ProRule" id="PRU00169"/>
    </source>
</evidence>
<evidence type="ECO:0000259" key="8">
    <source>
        <dbReference type="PROSITE" id="PS50109"/>
    </source>
</evidence>
<dbReference type="GO" id="GO:0005886">
    <property type="term" value="C:plasma membrane"/>
    <property type="evidence" value="ECO:0007669"/>
    <property type="project" value="TreeGrafter"/>
</dbReference>
<keyword evidence="4" id="KW-0418">Kinase</keyword>
<feature type="region of interest" description="Disordered" evidence="7">
    <location>
        <begin position="784"/>
        <end position="816"/>
    </location>
</feature>
<dbReference type="InterPro" id="IPR003594">
    <property type="entry name" value="HATPase_dom"/>
</dbReference>
<evidence type="ECO:0000313" key="10">
    <source>
        <dbReference type="EMBL" id="KAF4978850.1"/>
    </source>
</evidence>
<dbReference type="AlphaFoldDB" id="A0A8H4ULF7"/>
<comment type="caution">
    <text evidence="10">The sequence shown here is derived from an EMBL/GenBank/DDBJ whole genome shotgun (WGS) entry which is preliminary data.</text>
</comment>
<gene>
    <name evidence="10" type="ORF">FZEAL_4832</name>
</gene>
<dbReference type="Proteomes" id="UP000635477">
    <property type="component" value="Unassembled WGS sequence"/>
</dbReference>
<name>A0A8H4ULF7_9HYPO</name>
<evidence type="ECO:0000259" key="9">
    <source>
        <dbReference type="PROSITE" id="PS50110"/>
    </source>
</evidence>
<dbReference type="PANTHER" id="PTHR43047">
    <property type="entry name" value="TWO-COMPONENT HISTIDINE PROTEIN KINASE"/>
    <property type="match status" value="1"/>
</dbReference>
<dbReference type="InterPro" id="IPR011006">
    <property type="entry name" value="CheY-like_superfamily"/>
</dbReference>
<evidence type="ECO:0000256" key="7">
    <source>
        <dbReference type="SAM" id="MobiDB-lite"/>
    </source>
</evidence>
<dbReference type="SMART" id="SM00448">
    <property type="entry name" value="REC"/>
    <property type="match status" value="1"/>
</dbReference>
<dbReference type="SMART" id="SM00388">
    <property type="entry name" value="HisKA"/>
    <property type="match status" value="1"/>
</dbReference>
<dbReference type="InterPro" id="IPR001789">
    <property type="entry name" value="Sig_transdc_resp-reg_receiver"/>
</dbReference>
<keyword evidence="5" id="KW-0597">Phosphoprotein</keyword>
<evidence type="ECO:0000256" key="6">
    <source>
        <dbReference type="SAM" id="Coils"/>
    </source>
</evidence>
<dbReference type="EC" id="2.7.13.3" evidence="2"/>
<dbReference type="Gene3D" id="1.10.287.130">
    <property type="match status" value="1"/>
</dbReference>
<protein>
    <recommendedName>
        <fullName evidence="2">histidine kinase</fullName>
        <ecNumber evidence="2">2.7.13.3</ecNumber>
    </recommendedName>
</protein>
<feature type="modified residue" description="4-aspartylphosphate" evidence="5">
    <location>
        <position position="920"/>
    </location>
</feature>
<dbReference type="GO" id="GO:0009927">
    <property type="term" value="F:histidine phosphotransfer kinase activity"/>
    <property type="evidence" value="ECO:0007669"/>
    <property type="project" value="TreeGrafter"/>
</dbReference>
<dbReference type="Pfam" id="PF02518">
    <property type="entry name" value="HATPase_c"/>
    <property type="match status" value="1"/>
</dbReference>
<dbReference type="SMART" id="SM00387">
    <property type="entry name" value="HATPase_c"/>
    <property type="match status" value="1"/>
</dbReference>
<dbReference type="InterPro" id="IPR029016">
    <property type="entry name" value="GAF-like_dom_sf"/>
</dbReference>
<comment type="catalytic activity">
    <reaction evidence="1">
        <text>ATP + protein L-histidine = ADP + protein N-phospho-L-histidine.</text>
        <dbReference type="EC" id="2.7.13.3"/>
    </reaction>
</comment>
<dbReference type="Pfam" id="PF00512">
    <property type="entry name" value="HisKA"/>
    <property type="match status" value="1"/>
</dbReference>
<dbReference type="Gene3D" id="3.30.565.10">
    <property type="entry name" value="Histidine kinase-like ATPase, C-terminal domain"/>
    <property type="match status" value="1"/>
</dbReference>
<dbReference type="InterPro" id="IPR036890">
    <property type="entry name" value="HATPase_C_sf"/>
</dbReference>
<feature type="domain" description="Histidine kinase" evidence="8">
    <location>
        <begin position="410"/>
        <end position="648"/>
    </location>
</feature>
<evidence type="ECO:0000256" key="3">
    <source>
        <dbReference type="ARBA" id="ARBA00022679"/>
    </source>
</evidence>
<dbReference type="InterPro" id="IPR005467">
    <property type="entry name" value="His_kinase_dom"/>
</dbReference>
<dbReference type="PROSITE" id="PS50109">
    <property type="entry name" value="HIS_KIN"/>
    <property type="match status" value="1"/>
</dbReference>